<dbReference type="EMBL" id="JBJIAA010000014">
    <property type="protein sequence ID" value="MFL0252103.1"/>
    <property type="molecule type" value="Genomic_DNA"/>
</dbReference>
<reference evidence="1 2" key="1">
    <citation type="submission" date="2024-11" db="EMBL/GenBank/DDBJ databases">
        <authorList>
            <person name="Heng Y.C."/>
            <person name="Lim A.C.H."/>
            <person name="Lee J.K.Y."/>
            <person name="Kittelmann S."/>
        </authorList>
    </citation>
    <scope>NUCLEOTIDE SEQUENCE [LARGE SCALE GENOMIC DNA]</scope>
    <source>
        <strain evidence="1 2">WILCCON 0114</strain>
    </source>
</reference>
<dbReference type="PROSITE" id="PS51257">
    <property type="entry name" value="PROKAR_LIPOPROTEIN"/>
    <property type="match status" value="1"/>
</dbReference>
<gene>
    <name evidence="1" type="ORF">ACJDT4_16910</name>
</gene>
<evidence type="ECO:0000313" key="2">
    <source>
        <dbReference type="Proteomes" id="UP001623592"/>
    </source>
</evidence>
<comment type="caution">
    <text evidence="1">The sequence shown here is derived from an EMBL/GenBank/DDBJ whole genome shotgun (WGS) entry which is preliminary data.</text>
</comment>
<dbReference type="RefSeq" id="WP_406788754.1">
    <property type="nucleotide sequence ID" value="NZ_JBJIAA010000014.1"/>
</dbReference>
<dbReference type="InterPro" id="IPR025648">
    <property type="entry name" value="DUF4358"/>
</dbReference>
<evidence type="ECO:0000313" key="1">
    <source>
        <dbReference type="EMBL" id="MFL0252103.1"/>
    </source>
</evidence>
<dbReference type="Pfam" id="PF14270">
    <property type="entry name" value="DUF4358"/>
    <property type="match status" value="1"/>
</dbReference>
<organism evidence="1 2">
    <name type="scientific">Clostridium neuense</name>
    <dbReference type="NCBI Taxonomy" id="1728934"/>
    <lineage>
        <taxon>Bacteria</taxon>
        <taxon>Bacillati</taxon>
        <taxon>Bacillota</taxon>
        <taxon>Clostridia</taxon>
        <taxon>Eubacteriales</taxon>
        <taxon>Clostridiaceae</taxon>
        <taxon>Clostridium</taxon>
    </lineage>
</organism>
<accession>A0ABW8THY7</accession>
<dbReference type="Proteomes" id="UP001623592">
    <property type="component" value="Unassembled WGS sequence"/>
</dbReference>
<sequence>MRRIFRLLSIIFVIIFVTTGCIDQGSVSVKNLDQQIETSCDMSNLKKGDSKELEKLYKINKVELQDFVLYTSKSKNNAEEILVLKVKYLSSIGELRYKIEKRLNEQADKFKKSSPKEYKLIKNDLLQDRQNFIIFVISKDKSNIEKKFNEVVQQ</sequence>
<protein>
    <submittedName>
        <fullName evidence="1">DUF4358 domain-containing protein</fullName>
    </submittedName>
</protein>
<name>A0ABW8THY7_9CLOT</name>
<keyword evidence="2" id="KW-1185">Reference proteome</keyword>
<proteinExistence type="predicted"/>